<evidence type="ECO:0000313" key="3">
    <source>
        <dbReference type="Proteomes" id="UP000240880"/>
    </source>
</evidence>
<dbReference type="Proteomes" id="UP000240880">
    <property type="component" value="Unassembled WGS sequence"/>
</dbReference>
<dbReference type="AlphaFoldDB" id="A0A2R6A759"/>
<accession>A0A2R6A759</accession>
<proteinExistence type="predicted"/>
<name>A0A2R6A759_9ARCH</name>
<dbReference type="InterPro" id="IPR011009">
    <property type="entry name" value="Kinase-like_dom_sf"/>
</dbReference>
<sequence length="274" mass="31906">MSLEQRVKEALSRCAPWLRIKQLRFIKEGWENYVFELNRRYILKIPRSKTAFEKLKKEACVLQSLCFLEVPKKVCETKGVLVYRKIQGVTASQASKKELAKLAPEFTDLLSRVHSVKPPSCVAIYDKEAWKKRVIREYTRLLLSSKRVVQTELVLKAKKLVYTTELSFTPKFIHGDIDERNIILRKNRIVGIIDWGEAMVGDIALDYAGLFFSKTLGARVLKLQKEEKFSKIVPRVRFYYTLVPLYWISYGIKRSDTSLTKKGVVELQKRLQKV</sequence>
<dbReference type="Gene3D" id="3.30.200.20">
    <property type="entry name" value="Phosphorylase Kinase, domain 1"/>
    <property type="match status" value="1"/>
</dbReference>
<dbReference type="SUPFAM" id="SSF56112">
    <property type="entry name" value="Protein kinase-like (PK-like)"/>
    <property type="match status" value="1"/>
</dbReference>
<evidence type="ECO:0000313" key="2">
    <source>
        <dbReference type="EMBL" id="PSN82236.1"/>
    </source>
</evidence>
<dbReference type="Gene3D" id="3.90.1200.10">
    <property type="match status" value="1"/>
</dbReference>
<protein>
    <recommendedName>
        <fullName evidence="1">Aminoglycoside phosphotransferase domain-containing protein</fullName>
    </recommendedName>
</protein>
<reference evidence="2 3" key="1">
    <citation type="submission" date="2017-04" db="EMBL/GenBank/DDBJ databases">
        <title>Novel microbial lineages endemic to geothermal iron-oxide mats fill important gaps in the evolutionary history of Archaea.</title>
        <authorList>
            <person name="Jay Z.J."/>
            <person name="Beam J.P."/>
            <person name="Dlakic M."/>
            <person name="Rusch D.B."/>
            <person name="Kozubal M.A."/>
            <person name="Inskeep W.P."/>
        </authorList>
    </citation>
    <scope>NUCLEOTIDE SEQUENCE [LARGE SCALE GENOMIC DNA]</scope>
    <source>
        <strain evidence="2">OSP_D</strain>
    </source>
</reference>
<dbReference type="PANTHER" id="PTHR21310">
    <property type="entry name" value="AMINOGLYCOSIDE PHOSPHOTRANSFERASE-RELATED-RELATED"/>
    <property type="match status" value="1"/>
</dbReference>
<comment type="caution">
    <text evidence="2">The sequence shown here is derived from an EMBL/GenBank/DDBJ whole genome shotgun (WGS) entry which is preliminary data.</text>
</comment>
<dbReference type="InterPro" id="IPR051678">
    <property type="entry name" value="AGP_Transferase"/>
</dbReference>
<feature type="domain" description="Aminoglycoside phosphotransferase" evidence="1">
    <location>
        <begin position="23"/>
        <end position="222"/>
    </location>
</feature>
<organism evidence="2 3">
    <name type="scientific">Candidatus Marsarchaeota G1 archaeon OSP_D</name>
    <dbReference type="NCBI Taxonomy" id="1978155"/>
    <lineage>
        <taxon>Archaea</taxon>
        <taxon>Candidatus Marsarchaeota</taxon>
        <taxon>Candidatus Marsarchaeota group 1</taxon>
    </lineage>
</organism>
<evidence type="ECO:0000259" key="1">
    <source>
        <dbReference type="Pfam" id="PF01636"/>
    </source>
</evidence>
<dbReference type="EMBL" id="NEXC01000089">
    <property type="protein sequence ID" value="PSN82236.1"/>
    <property type="molecule type" value="Genomic_DNA"/>
</dbReference>
<dbReference type="InterPro" id="IPR002575">
    <property type="entry name" value="Aminoglycoside_PTrfase"/>
</dbReference>
<dbReference type="Pfam" id="PF01636">
    <property type="entry name" value="APH"/>
    <property type="match status" value="1"/>
</dbReference>
<gene>
    <name evidence="2" type="ORF">B9Q01_08630</name>
</gene>